<organism evidence="1 2">
    <name type="scientific">Natronosporangium hydrolyticum</name>
    <dbReference type="NCBI Taxonomy" id="2811111"/>
    <lineage>
        <taxon>Bacteria</taxon>
        <taxon>Bacillati</taxon>
        <taxon>Actinomycetota</taxon>
        <taxon>Actinomycetes</taxon>
        <taxon>Micromonosporales</taxon>
        <taxon>Micromonosporaceae</taxon>
        <taxon>Natronosporangium</taxon>
    </lineage>
</organism>
<dbReference type="Proteomes" id="UP000662857">
    <property type="component" value="Chromosome"/>
</dbReference>
<dbReference type="AlphaFoldDB" id="A0A895YK22"/>
<keyword evidence="2" id="KW-1185">Reference proteome</keyword>
<protein>
    <submittedName>
        <fullName evidence="1">FxLD family lanthipeptide</fullName>
    </submittedName>
</protein>
<sequence length="62" mass="6468">MPPVLMLDEADTSTPIPDEEFELDLRVVQTTAAVTSMRCDTSDNCGATCGTSACNSGSLDPS</sequence>
<accession>A0A895YK22</accession>
<dbReference type="RefSeq" id="WP_239676275.1">
    <property type="nucleotide sequence ID" value="NZ_CP070499.1"/>
</dbReference>
<dbReference type="KEGG" id="nhy:JQS43_21945"/>
<evidence type="ECO:0000313" key="2">
    <source>
        <dbReference type="Proteomes" id="UP000662857"/>
    </source>
</evidence>
<dbReference type="InterPro" id="IPR027575">
    <property type="entry name" value="LD_lanti_pre"/>
</dbReference>
<name>A0A895YK22_9ACTN</name>
<reference evidence="1" key="1">
    <citation type="submission" date="2021-02" db="EMBL/GenBank/DDBJ databases">
        <title>Natrosporangium hydrolyticum gen. nov., sp. nov, a haloalkaliphilic actinobacterium from a soda solonchak soil.</title>
        <authorList>
            <person name="Sorokin D.Y."/>
            <person name="Khijniak T.V."/>
            <person name="Zakharycheva A.P."/>
            <person name="Boueva O.V."/>
            <person name="Ariskina E.V."/>
            <person name="Hahnke R.L."/>
            <person name="Bunk B."/>
            <person name="Sproer C."/>
            <person name="Schumann P."/>
            <person name="Evtushenko L.I."/>
            <person name="Kublanov I.V."/>
        </authorList>
    </citation>
    <scope>NUCLEOTIDE SEQUENCE</scope>
    <source>
        <strain evidence="1">DSM 106523</strain>
    </source>
</reference>
<dbReference type="NCBIfam" id="TIGR04363">
    <property type="entry name" value="LD_lanti_pre"/>
    <property type="match status" value="1"/>
</dbReference>
<dbReference type="EMBL" id="CP070499">
    <property type="protein sequence ID" value="QSB14158.1"/>
    <property type="molecule type" value="Genomic_DNA"/>
</dbReference>
<evidence type="ECO:0000313" key="1">
    <source>
        <dbReference type="EMBL" id="QSB14158.1"/>
    </source>
</evidence>
<proteinExistence type="predicted"/>
<gene>
    <name evidence="1" type="primary">fxlA</name>
    <name evidence="1" type="ORF">JQS43_21945</name>
</gene>